<feature type="binding site" evidence="10">
    <location>
        <position position="154"/>
    </location>
    <ligand>
        <name>4-amino-2-methyl-5-(diphosphooxymethyl)pyrimidine</name>
        <dbReference type="ChEBI" id="CHEBI:57841"/>
    </ligand>
</feature>
<dbReference type="InterPro" id="IPR022998">
    <property type="entry name" value="ThiamineP_synth_TenI"/>
</dbReference>
<dbReference type="GO" id="GO:0009228">
    <property type="term" value="P:thiamine biosynthetic process"/>
    <property type="evidence" value="ECO:0007669"/>
    <property type="project" value="UniProtKB-KW"/>
</dbReference>
<feature type="binding site" evidence="10">
    <location>
        <position position="86"/>
    </location>
    <ligand>
        <name>Mg(2+)</name>
        <dbReference type="ChEBI" id="CHEBI:18420"/>
    </ligand>
</feature>
<comment type="pathway">
    <text evidence="2 10 12">Cofactor biosynthesis; thiamine diphosphate biosynthesis; thiamine phosphate from 4-amino-2-methyl-5-diphosphomethylpyrimidine and 4-methyl-5-(2-phosphoethyl)-thiazole: step 1/1.</text>
</comment>
<keyword evidence="15" id="KW-1185">Reference proteome</keyword>
<evidence type="ECO:0000313" key="15">
    <source>
        <dbReference type="Proteomes" id="UP000243679"/>
    </source>
</evidence>
<dbReference type="Gene3D" id="3.20.20.70">
    <property type="entry name" value="Aldolase class I"/>
    <property type="match status" value="1"/>
</dbReference>
<feature type="binding site" evidence="10">
    <location>
        <position position="85"/>
    </location>
    <ligand>
        <name>4-amino-2-methyl-5-(diphosphooxymethyl)pyrimidine</name>
        <dbReference type="ChEBI" id="CHEBI:57841"/>
    </ligand>
</feature>
<evidence type="ECO:0000256" key="6">
    <source>
        <dbReference type="ARBA" id="ARBA00022977"/>
    </source>
</evidence>
<feature type="binding site" evidence="10">
    <location>
        <position position="124"/>
    </location>
    <ligand>
        <name>4-amino-2-methyl-5-(diphosphooxymethyl)pyrimidine</name>
        <dbReference type="ChEBI" id="CHEBI:57841"/>
    </ligand>
</feature>
<keyword evidence="4 10" id="KW-0479">Metal-binding</keyword>
<feature type="domain" description="Thiamine phosphate synthase/TenI" evidence="13">
    <location>
        <begin position="23"/>
        <end position="203"/>
    </location>
</feature>
<dbReference type="EC" id="2.5.1.3" evidence="10"/>
<comment type="catalytic activity">
    <reaction evidence="7 10 11">
        <text>4-methyl-5-(2-phosphooxyethyl)-thiazole + 4-amino-2-methyl-5-(diphosphooxymethyl)pyrimidine + H(+) = thiamine phosphate + diphosphate</text>
        <dbReference type="Rhea" id="RHEA:22328"/>
        <dbReference type="ChEBI" id="CHEBI:15378"/>
        <dbReference type="ChEBI" id="CHEBI:33019"/>
        <dbReference type="ChEBI" id="CHEBI:37575"/>
        <dbReference type="ChEBI" id="CHEBI:57841"/>
        <dbReference type="ChEBI" id="CHEBI:58296"/>
        <dbReference type="EC" id="2.5.1.3"/>
    </reaction>
</comment>
<evidence type="ECO:0000256" key="1">
    <source>
        <dbReference type="ARBA" id="ARBA00003814"/>
    </source>
</evidence>
<comment type="catalytic activity">
    <reaction evidence="9 10 11">
        <text>2-[(2R,5Z)-2-carboxy-4-methylthiazol-5(2H)-ylidene]ethyl phosphate + 4-amino-2-methyl-5-(diphosphooxymethyl)pyrimidine + 2 H(+) = thiamine phosphate + CO2 + diphosphate</text>
        <dbReference type="Rhea" id="RHEA:47844"/>
        <dbReference type="ChEBI" id="CHEBI:15378"/>
        <dbReference type="ChEBI" id="CHEBI:16526"/>
        <dbReference type="ChEBI" id="CHEBI:33019"/>
        <dbReference type="ChEBI" id="CHEBI:37575"/>
        <dbReference type="ChEBI" id="CHEBI:57841"/>
        <dbReference type="ChEBI" id="CHEBI:62899"/>
        <dbReference type="EC" id="2.5.1.3"/>
    </reaction>
</comment>
<organism evidence="14 15">
    <name type="scientific">Candidatus Nitrosoglobus terrae</name>
    <dbReference type="NCBI Taxonomy" id="1630141"/>
    <lineage>
        <taxon>Bacteria</taxon>
        <taxon>Pseudomonadati</taxon>
        <taxon>Pseudomonadota</taxon>
        <taxon>Gammaproteobacteria</taxon>
        <taxon>Chromatiales</taxon>
        <taxon>Chromatiaceae</taxon>
        <taxon>Candidatus Nitrosoglobus</taxon>
    </lineage>
</organism>
<dbReference type="InterPro" id="IPR013785">
    <property type="entry name" value="Aldolase_TIM"/>
</dbReference>
<dbReference type="CDD" id="cd00564">
    <property type="entry name" value="TMP_TenI"/>
    <property type="match status" value="1"/>
</dbReference>
<evidence type="ECO:0000256" key="10">
    <source>
        <dbReference type="HAMAP-Rule" id="MF_00097"/>
    </source>
</evidence>
<gene>
    <name evidence="10" type="primary">thiE</name>
    <name evidence="14" type="ORF">TAO_0306</name>
</gene>
<dbReference type="NCBIfam" id="TIGR00693">
    <property type="entry name" value="thiE"/>
    <property type="match status" value="1"/>
</dbReference>
<feature type="binding site" evidence="10">
    <location>
        <begin position="53"/>
        <end position="57"/>
    </location>
    <ligand>
        <name>4-amino-2-methyl-5-(diphosphooxymethyl)pyrimidine</name>
        <dbReference type="ChEBI" id="CHEBI:57841"/>
    </ligand>
</feature>
<dbReference type="Pfam" id="PF02581">
    <property type="entry name" value="TMP-TENI"/>
    <property type="match status" value="1"/>
</dbReference>
<dbReference type="GO" id="GO:0005737">
    <property type="term" value="C:cytoplasm"/>
    <property type="evidence" value="ECO:0007669"/>
    <property type="project" value="TreeGrafter"/>
</dbReference>
<evidence type="ECO:0000259" key="13">
    <source>
        <dbReference type="Pfam" id="PF02581"/>
    </source>
</evidence>
<comment type="similarity">
    <text evidence="10 11">Belongs to the thiamine-phosphate synthase family.</text>
</comment>
<comment type="catalytic activity">
    <reaction evidence="8 10 11">
        <text>2-(2-carboxy-4-methylthiazol-5-yl)ethyl phosphate + 4-amino-2-methyl-5-(diphosphooxymethyl)pyrimidine + 2 H(+) = thiamine phosphate + CO2 + diphosphate</text>
        <dbReference type="Rhea" id="RHEA:47848"/>
        <dbReference type="ChEBI" id="CHEBI:15378"/>
        <dbReference type="ChEBI" id="CHEBI:16526"/>
        <dbReference type="ChEBI" id="CHEBI:33019"/>
        <dbReference type="ChEBI" id="CHEBI:37575"/>
        <dbReference type="ChEBI" id="CHEBI:57841"/>
        <dbReference type="ChEBI" id="CHEBI:62890"/>
        <dbReference type="EC" id="2.5.1.3"/>
    </reaction>
</comment>
<dbReference type="EMBL" id="AP014836">
    <property type="protein sequence ID" value="BAW79676.1"/>
    <property type="molecule type" value="Genomic_DNA"/>
</dbReference>
<dbReference type="SUPFAM" id="SSF51391">
    <property type="entry name" value="Thiamin phosphate synthase"/>
    <property type="match status" value="1"/>
</dbReference>
<evidence type="ECO:0000256" key="3">
    <source>
        <dbReference type="ARBA" id="ARBA00022679"/>
    </source>
</evidence>
<dbReference type="GO" id="GO:0004789">
    <property type="term" value="F:thiamine-phosphate diphosphorylase activity"/>
    <property type="evidence" value="ECO:0007669"/>
    <property type="project" value="UniProtKB-UniRule"/>
</dbReference>
<evidence type="ECO:0000256" key="7">
    <source>
        <dbReference type="ARBA" id="ARBA00047334"/>
    </source>
</evidence>
<dbReference type="UniPathway" id="UPA00060">
    <property type="reaction ID" value="UER00141"/>
</dbReference>
<evidence type="ECO:0000256" key="8">
    <source>
        <dbReference type="ARBA" id="ARBA00047851"/>
    </source>
</evidence>
<sequence>MVNFETNLLYNLPKIMKYSISGLYAIADTTLLSSKDLGSAVSLALLGGANLIQYRDKSQETHRRYQEATSLQQICRQHGVPLIINDDITLAAKIGADGIHLGADDPSLVLARQILGDKAIIGVSCYNELSRAIIAEQKGADYIAFGRFFPSKTKPEPIYASIDLLQQARKILHTPIVAIGGITPQNALPIIEAGADAIAVIGGLFRSPNIRAAATAYKRLFSSQYLPR</sequence>
<evidence type="ECO:0000256" key="12">
    <source>
        <dbReference type="RuleBase" id="RU004253"/>
    </source>
</evidence>
<proteinExistence type="inferred from homology"/>
<keyword evidence="5 10" id="KW-0460">Magnesium</keyword>
<reference evidence="14 15" key="1">
    <citation type="journal article" date="2017" name="ISME J.">
        <title>An acid-tolerant ammonia-oxidizing ?-proteobacterium from soil.</title>
        <authorList>
            <person name="Hayatsu M."/>
            <person name="Tago K."/>
            <person name="Uchiyama I."/>
            <person name="Toyoda A."/>
            <person name="Wang Y."/>
            <person name="Shimomura Y."/>
            <person name="Okubo T."/>
            <person name="Kurisu F."/>
            <person name="Hirono Y."/>
            <person name="Nonaka K."/>
            <person name="Akiyama H."/>
            <person name="Itoh T."/>
            <person name="Takami H."/>
        </authorList>
    </citation>
    <scope>NUCLEOTIDE SEQUENCE [LARGE SCALE GENOMIC DNA]</scope>
    <source>
        <strain evidence="14 15">TAO100</strain>
    </source>
</reference>
<dbReference type="KEGG" id="ntt:TAO_0306"/>
<protein>
    <recommendedName>
        <fullName evidence="10">Thiamine-phosphate synthase</fullName>
        <shortName evidence="10">TP synthase</shortName>
        <shortName evidence="10">TPS</shortName>
        <ecNumber evidence="10">2.5.1.3</ecNumber>
    </recommendedName>
    <alternativeName>
        <fullName evidence="10">Thiamine-phosphate pyrophosphorylase</fullName>
        <shortName evidence="10">TMP pyrophosphorylase</shortName>
        <shortName evidence="10">TMP-PPase</shortName>
    </alternativeName>
</protein>
<evidence type="ECO:0000256" key="5">
    <source>
        <dbReference type="ARBA" id="ARBA00022842"/>
    </source>
</evidence>
<dbReference type="FunFam" id="3.20.20.70:FF:000096">
    <property type="entry name" value="Thiamine-phosphate synthase"/>
    <property type="match status" value="1"/>
</dbReference>
<name>A0A1Q2SKK9_9GAMM</name>
<dbReference type="PANTHER" id="PTHR20857">
    <property type="entry name" value="THIAMINE-PHOSPHATE PYROPHOSPHORYLASE"/>
    <property type="match status" value="1"/>
</dbReference>
<evidence type="ECO:0000313" key="14">
    <source>
        <dbReference type="EMBL" id="BAW79676.1"/>
    </source>
</evidence>
<keyword evidence="6 10" id="KW-0784">Thiamine biosynthesis</keyword>
<accession>A0A1Q2SKK9</accession>
<evidence type="ECO:0000256" key="2">
    <source>
        <dbReference type="ARBA" id="ARBA00005165"/>
    </source>
</evidence>
<dbReference type="PANTHER" id="PTHR20857:SF15">
    <property type="entry name" value="THIAMINE-PHOSPHATE SYNTHASE"/>
    <property type="match status" value="1"/>
</dbReference>
<evidence type="ECO:0000256" key="11">
    <source>
        <dbReference type="RuleBase" id="RU003826"/>
    </source>
</evidence>
<dbReference type="InterPro" id="IPR036206">
    <property type="entry name" value="ThiamineP_synth_sf"/>
</dbReference>
<comment type="function">
    <text evidence="1 10">Condenses 4-methyl-5-(beta-hydroxyethyl)thiazole monophosphate (THZ-P) and 2-methyl-4-amino-5-hydroxymethyl pyrimidine pyrophosphate (HMP-PP) to form thiamine monophosphate (TMP).</text>
</comment>
<feature type="binding site" evidence="10">
    <location>
        <begin position="151"/>
        <end position="153"/>
    </location>
    <ligand>
        <name>2-[(2R,5Z)-2-carboxy-4-methylthiazol-5(2H)-ylidene]ethyl phosphate</name>
        <dbReference type="ChEBI" id="CHEBI:62899"/>
    </ligand>
</feature>
<dbReference type="HAMAP" id="MF_00097">
    <property type="entry name" value="TMP_synthase"/>
    <property type="match status" value="1"/>
</dbReference>
<feature type="binding site" evidence="10">
    <location>
        <position position="105"/>
    </location>
    <ligand>
        <name>Mg(2+)</name>
        <dbReference type="ChEBI" id="CHEBI:18420"/>
    </ligand>
</feature>
<evidence type="ECO:0000256" key="4">
    <source>
        <dbReference type="ARBA" id="ARBA00022723"/>
    </source>
</evidence>
<dbReference type="GO" id="GO:0009229">
    <property type="term" value="P:thiamine diphosphate biosynthetic process"/>
    <property type="evidence" value="ECO:0007669"/>
    <property type="project" value="UniProtKB-UniRule"/>
</dbReference>
<keyword evidence="3 10" id="KW-0808">Transferase</keyword>
<comment type="cofactor">
    <cofactor evidence="10">
        <name>Mg(2+)</name>
        <dbReference type="ChEBI" id="CHEBI:18420"/>
    </cofactor>
    <text evidence="10">Binds 1 Mg(2+) ion per subunit.</text>
</comment>
<dbReference type="AlphaFoldDB" id="A0A1Q2SKK9"/>
<dbReference type="GO" id="GO:0000287">
    <property type="term" value="F:magnesium ion binding"/>
    <property type="evidence" value="ECO:0007669"/>
    <property type="project" value="UniProtKB-UniRule"/>
</dbReference>
<dbReference type="InterPro" id="IPR034291">
    <property type="entry name" value="TMP_synthase"/>
</dbReference>
<dbReference type="Proteomes" id="UP000243679">
    <property type="component" value="Chromosome"/>
</dbReference>
<feature type="binding site" evidence="10">
    <location>
        <position position="181"/>
    </location>
    <ligand>
        <name>2-[(2R,5Z)-2-carboxy-4-methylthiazol-5(2H)-ylidene]ethyl phosphate</name>
        <dbReference type="ChEBI" id="CHEBI:62899"/>
    </ligand>
</feature>
<comment type="caution">
    <text evidence="10">Lacks conserved residue(s) required for the propagation of feature annotation.</text>
</comment>
<evidence type="ECO:0000256" key="9">
    <source>
        <dbReference type="ARBA" id="ARBA00047883"/>
    </source>
</evidence>